<accession>A0A0F9B633</accession>
<gene>
    <name evidence="1" type="ORF">LCGC14_2486010</name>
</gene>
<reference evidence="1" key="1">
    <citation type="journal article" date="2015" name="Nature">
        <title>Complex archaea that bridge the gap between prokaryotes and eukaryotes.</title>
        <authorList>
            <person name="Spang A."/>
            <person name="Saw J.H."/>
            <person name="Jorgensen S.L."/>
            <person name="Zaremba-Niedzwiedzka K."/>
            <person name="Martijn J."/>
            <person name="Lind A.E."/>
            <person name="van Eijk R."/>
            <person name="Schleper C."/>
            <person name="Guy L."/>
            <person name="Ettema T.J."/>
        </authorList>
    </citation>
    <scope>NUCLEOTIDE SEQUENCE</scope>
</reference>
<protein>
    <submittedName>
        <fullName evidence="1">Uncharacterized protein</fullName>
    </submittedName>
</protein>
<dbReference type="EMBL" id="LAZR01039278">
    <property type="protein sequence ID" value="KKL17389.1"/>
    <property type="molecule type" value="Genomic_DNA"/>
</dbReference>
<evidence type="ECO:0000313" key="1">
    <source>
        <dbReference type="EMBL" id="KKL17389.1"/>
    </source>
</evidence>
<comment type="caution">
    <text evidence="1">The sequence shown here is derived from an EMBL/GenBank/DDBJ whole genome shotgun (WGS) entry which is preliminary data.</text>
</comment>
<name>A0A0F9B633_9ZZZZ</name>
<organism evidence="1">
    <name type="scientific">marine sediment metagenome</name>
    <dbReference type="NCBI Taxonomy" id="412755"/>
    <lineage>
        <taxon>unclassified sequences</taxon>
        <taxon>metagenomes</taxon>
        <taxon>ecological metagenomes</taxon>
    </lineage>
</organism>
<feature type="non-terminal residue" evidence="1">
    <location>
        <position position="1"/>
    </location>
</feature>
<dbReference type="AlphaFoldDB" id="A0A0F9B633"/>
<sequence length="61" mass="6974">LTTVIVSMEGLMILHYNHHGKHMFIPIKGDSLNRHLVLPSNILEACDALHEIIMRKQQAMN</sequence>
<proteinExistence type="predicted"/>